<keyword evidence="2" id="KW-1185">Reference proteome</keyword>
<evidence type="ECO:0000313" key="2">
    <source>
        <dbReference type="Proteomes" id="UP000246702"/>
    </source>
</evidence>
<sequence length="70" mass="7899">MADRNDRVLHTVGCGQMVGSLQVINIINITVALRIALGQANRWHYCRHGGLLRTWLVGYRDLIGRESLLN</sequence>
<dbReference type="GeneID" id="37113027"/>
<protein>
    <submittedName>
        <fullName evidence="1">Uncharacterized protein</fullName>
    </submittedName>
</protein>
<dbReference type="Proteomes" id="UP000246702">
    <property type="component" value="Unassembled WGS sequence"/>
</dbReference>
<dbReference type="EMBL" id="MSFK01000004">
    <property type="protein sequence ID" value="PWY94385.1"/>
    <property type="molecule type" value="Genomic_DNA"/>
</dbReference>
<dbReference type="AlphaFoldDB" id="A0A317X7X0"/>
<evidence type="ECO:0000313" key="1">
    <source>
        <dbReference type="EMBL" id="PWY94385.1"/>
    </source>
</evidence>
<comment type="caution">
    <text evidence="1">The sequence shown here is derived from an EMBL/GenBank/DDBJ whole genome shotgun (WGS) entry which is preliminary data.</text>
</comment>
<dbReference type="RefSeq" id="XP_025471146.1">
    <property type="nucleotide sequence ID" value="XM_025610884.1"/>
</dbReference>
<organism evidence="1 2">
    <name type="scientific">Aspergillus sclerotioniger CBS 115572</name>
    <dbReference type="NCBI Taxonomy" id="1450535"/>
    <lineage>
        <taxon>Eukaryota</taxon>
        <taxon>Fungi</taxon>
        <taxon>Dikarya</taxon>
        <taxon>Ascomycota</taxon>
        <taxon>Pezizomycotina</taxon>
        <taxon>Eurotiomycetes</taxon>
        <taxon>Eurotiomycetidae</taxon>
        <taxon>Eurotiales</taxon>
        <taxon>Aspergillaceae</taxon>
        <taxon>Aspergillus</taxon>
        <taxon>Aspergillus subgen. Circumdati</taxon>
    </lineage>
</organism>
<proteinExistence type="predicted"/>
<accession>A0A317X7X0</accession>
<name>A0A317X7X0_9EURO</name>
<gene>
    <name evidence="1" type="ORF">BO94DRAFT_531361</name>
</gene>
<reference evidence="1 2" key="1">
    <citation type="submission" date="2016-12" db="EMBL/GenBank/DDBJ databases">
        <title>The genomes of Aspergillus section Nigri reveals drivers in fungal speciation.</title>
        <authorList>
            <consortium name="DOE Joint Genome Institute"/>
            <person name="Vesth T.C."/>
            <person name="Nybo J."/>
            <person name="Theobald S."/>
            <person name="Brandl J."/>
            <person name="Frisvad J.C."/>
            <person name="Nielsen K.F."/>
            <person name="Lyhne E.K."/>
            <person name="Kogle M.E."/>
            <person name="Kuo A."/>
            <person name="Riley R."/>
            <person name="Clum A."/>
            <person name="Nolan M."/>
            <person name="Lipzen A."/>
            <person name="Salamov A."/>
            <person name="Henrissat B."/>
            <person name="Wiebenga A."/>
            <person name="De Vries R.P."/>
            <person name="Grigoriev I.V."/>
            <person name="Mortensen U.H."/>
            <person name="Andersen M.R."/>
            <person name="Baker S.E."/>
        </authorList>
    </citation>
    <scope>NUCLEOTIDE SEQUENCE [LARGE SCALE GENOMIC DNA]</scope>
    <source>
        <strain evidence="1 2">CBS 115572</strain>
    </source>
</reference>